<evidence type="ECO:0000313" key="3">
    <source>
        <dbReference type="Proteomes" id="UP000028837"/>
    </source>
</evidence>
<feature type="region of interest" description="Disordered" evidence="1">
    <location>
        <begin position="224"/>
        <end position="400"/>
    </location>
</feature>
<feature type="compositionally biased region" description="Basic residues" evidence="1">
    <location>
        <begin position="298"/>
        <end position="307"/>
    </location>
</feature>
<feature type="region of interest" description="Disordered" evidence="1">
    <location>
        <begin position="441"/>
        <end position="569"/>
    </location>
</feature>
<accession>A0A086JZV1</accession>
<feature type="compositionally biased region" description="Basic and acidic residues" evidence="1">
    <location>
        <begin position="325"/>
        <end position="352"/>
    </location>
</feature>
<name>A0A086JZV1_TOXGO</name>
<dbReference type="OrthoDB" id="10462119at2759"/>
<protein>
    <submittedName>
        <fullName evidence="2">Uncharacterized protein</fullName>
    </submittedName>
</protein>
<feature type="compositionally biased region" description="Basic residues" evidence="1">
    <location>
        <begin position="378"/>
        <end position="390"/>
    </location>
</feature>
<evidence type="ECO:0000256" key="1">
    <source>
        <dbReference type="SAM" id="MobiDB-lite"/>
    </source>
</evidence>
<feature type="compositionally biased region" description="Acidic residues" evidence="1">
    <location>
        <begin position="311"/>
        <end position="324"/>
    </location>
</feature>
<reference evidence="2 3" key="1">
    <citation type="submission" date="2014-02" db="EMBL/GenBank/DDBJ databases">
        <authorList>
            <person name="Sibley D."/>
            <person name="Venepally P."/>
            <person name="Karamycheva S."/>
            <person name="Hadjithomas M."/>
            <person name="Khan A."/>
            <person name="Brunk B."/>
            <person name="Roos D."/>
            <person name="Caler E."/>
            <person name="Lorenzi H."/>
        </authorList>
    </citation>
    <scope>NUCLEOTIDE SEQUENCE [LARGE SCALE GENOMIC DNA]</scope>
    <source>
        <strain evidence="2 3">GAB2-2007-GAL-DOM2</strain>
    </source>
</reference>
<feature type="compositionally biased region" description="Basic and acidic residues" evidence="1">
    <location>
        <begin position="45"/>
        <end position="80"/>
    </location>
</feature>
<feature type="compositionally biased region" description="Basic and acidic residues" evidence="1">
    <location>
        <begin position="448"/>
        <end position="518"/>
    </location>
</feature>
<feature type="region of interest" description="Disordered" evidence="1">
    <location>
        <begin position="688"/>
        <end position="718"/>
    </location>
</feature>
<dbReference type="VEuPathDB" id="ToxoDB:TGDOM2_202700"/>
<feature type="compositionally biased region" description="Basic and acidic residues" evidence="1">
    <location>
        <begin position="269"/>
        <end position="297"/>
    </location>
</feature>
<feature type="compositionally biased region" description="Basic and acidic residues" evidence="1">
    <location>
        <begin position="534"/>
        <end position="569"/>
    </location>
</feature>
<gene>
    <name evidence="2" type="ORF">TGDOM2_202700</name>
</gene>
<feature type="compositionally biased region" description="Basic and acidic residues" evidence="1">
    <location>
        <begin position="144"/>
        <end position="155"/>
    </location>
</feature>
<proteinExistence type="predicted"/>
<feature type="region of interest" description="Disordered" evidence="1">
    <location>
        <begin position="1"/>
        <end position="99"/>
    </location>
</feature>
<comment type="caution">
    <text evidence="2">The sequence shown here is derived from an EMBL/GenBank/DDBJ whole genome shotgun (WGS) entry which is preliminary data.</text>
</comment>
<feature type="compositionally biased region" description="Basic and acidic residues" evidence="1">
    <location>
        <begin position="12"/>
        <end position="38"/>
    </location>
</feature>
<organism evidence="2 3">
    <name type="scientific">Toxoplasma gondii GAB2-2007-GAL-DOM2</name>
    <dbReference type="NCBI Taxonomy" id="1130820"/>
    <lineage>
        <taxon>Eukaryota</taxon>
        <taxon>Sar</taxon>
        <taxon>Alveolata</taxon>
        <taxon>Apicomplexa</taxon>
        <taxon>Conoidasida</taxon>
        <taxon>Coccidia</taxon>
        <taxon>Eucoccidiorida</taxon>
        <taxon>Eimeriorina</taxon>
        <taxon>Sarcocystidae</taxon>
        <taxon>Toxoplasma</taxon>
    </lineage>
</organism>
<sequence length="927" mass="102629">MDISGALASVPEEARKNSERGPGDVERGAEEERGRSTEAEGADVFGERGEEREKEDGDMETPERGDRCGERGEREEREAGEAGTRGGEPREEDTEARRLEQLLREAADENGLVEAMIEVEGGLRIRRSFMLSDFFRRNSRKRSRTDTRAGRDAARPPRRNANPPDAVHAAELGRSADFQQEERREGAVAGGSNRRCGGKAKEEEDGEEDWILVDDRFFVKRRRRLSKRASGSPHSPPSFPLCSSSSSSSSQSAREEFSSLSVSQGACEVDEKTSGEEDGDSIWRDASGDRIQEEERPRRRKNRRVHRLWVDEGEEGESEEETKTEEENHDRERLAGIETRAKAACVEAREEPSLPLTSRGRKRCTAGEDGTDLTAEGKKRRDRTKRKRERKAKDGNGTKGVCLRLLSTGQIRTLLQSVPTAEFVLHRFLSSTSFLAAPVETPRKRAKLERGGREAESRGAAADLERPVPPERLSKEGREVQKQGRKEAEVWREEGETDGGTKQERHDERGMEGNRAQEESTQGELFDADDVDGGEAHGGDRQVESPRTRPESSSVKHAEGEETALPRKRDALHGWTRAVTDAKKLWLESLLRPKMVAVAAHLLEANGRDADIFACKRFPTFDRLQAAFLRTLGASAPPTSPGGSAYRRRRRPAARTPPAGISPRDLRPRSVQKDSPFLSAVASGGQIVSAGASPQSGFESEEGDMPETDRETDVSGQARRRLEGEEVSLFLWLLKDFLSFTDLCHLMSACTVLRQELSHALYWTCLSFRPLEAAGTVSCRGRQCRPSAEAQQEQLFSLLSQPRFSTFSGVSSPSFDVCGSDRLRESSRLTHLRLQMHLGPSFGPSLKVTGLTCLHRVAAAAPNLVHLDLTGCLPPGDWCDGRSLLPHLRHLFPSLQSFVTSRGAEVSVAAASAKPPERKPRRADQGV</sequence>
<dbReference type="Proteomes" id="UP000028837">
    <property type="component" value="Unassembled WGS sequence"/>
</dbReference>
<feature type="compositionally biased region" description="Low complexity" evidence="1">
    <location>
        <begin position="240"/>
        <end position="252"/>
    </location>
</feature>
<feature type="region of interest" description="Disordered" evidence="1">
    <location>
        <begin position="136"/>
        <end position="207"/>
    </location>
</feature>
<dbReference type="AlphaFoldDB" id="A0A086JZV1"/>
<feature type="region of interest" description="Disordered" evidence="1">
    <location>
        <begin position="633"/>
        <end position="671"/>
    </location>
</feature>
<dbReference type="EMBL" id="AHZU02000993">
    <property type="protein sequence ID" value="KFG37669.1"/>
    <property type="molecule type" value="Genomic_DNA"/>
</dbReference>
<evidence type="ECO:0000313" key="2">
    <source>
        <dbReference type="EMBL" id="KFG37669.1"/>
    </source>
</evidence>